<name>A0A2L1CAJ5_METMI</name>
<dbReference type="KEGG" id="mmad:MMJJ_09920"/>
<evidence type="ECO:0000313" key="13">
    <source>
        <dbReference type="Proteomes" id="UP000239462"/>
    </source>
</evidence>
<dbReference type="GO" id="GO:0030091">
    <property type="term" value="P:protein repair"/>
    <property type="evidence" value="ECO:0007669"/>
    <property type="project" value="UniProtKB-UniRule"/>
</dbReference>
<dbReference type="PANTHER" id="PTHR11579">
    <property type="entry name" value="PROTEIN-L-ISOASPARTATE O-METHYLTRANSFERASE"/>
    <property type="match status" value="1"/>
</dbReference>
<keyword evidence="4 9" id="KW-0489">Methyltransferase</keyword>
<evidence type="ECO:0000256" key="4">
    <source>
        <dbReference type="ARBA" id="ARBA00022603"/>
    </source>
</evidence>
<feature type="active site" evidence="9">
    <location>
        <position position="60"/>
    </location>
</feature>
<evidence type="ECO:0000313" key="15">
    <source>
        <dbReference type="Proteomes" id="UP000590564"/>
    </source>
</evidence>
<dbReference type="InterPro" id="IPR029063">
    <property type="entry name" value="SAM-dependent_MTases_sf"/>
</dbReference>
<evidence type="ECO:0000256" key="7">
    <source>
        <dbReference type="ARBA" id="ARBA00025330"/>
    </source>
</evidence>
<gene>
    <name evidence="9 10" type="primary">pcm</name>
    <name evidence="11" type="ORF">HNP94_001826</name>
    <name evidence="12" type="ORF">HNP96_001711</name>
    <name evidence="10" type="ORF">MMJJ_09920</name>
</gene>
<dbReference type="HAMAP" id="MF_00090">
    <property type="entry name" value="PIMT"/>
    <property type="match status" value="1"/>
</dbReference>
<dbReference type="InterPro" id="IPR000682">
    <property type="entry name" value="PCMT"/>
</dbReference>
<evidence type="ECO:0000313" key="10">
    <source>
        <dbReference type="EMBL" id="AVB76392.1"/>
    </source>
</evidence>
<reference evidence="10" key="2">
    <citation type="submission" date="2018-02" db="EMBL/GenBank/DDBJ databases">
        <title>Complete genome sequence of the Methanococcus maripaludis type strain JJ (DSM 2067), a model for selenoprotein synthesis in Archaea.</title>
        <authorList>
            <person name="Poehlein A."/>
            <person name="Heym D."/>
            <person name="Quitzke V."/>
            <person name="Fersch J."/>
            <person name="Daniel R."/>
            <person name="Rother M."/>
        </authorList>
    </citation>
    <scope>NUCLEOTIDE SEQUENCE [LARGE SCALE GENOMIC DNA]</scope>
    <source>
        <strain evidence="10">DSM 2067</strain>
    </source>
</reference>
<evidence type="ECO:0000256" key="2">
    <source>
        <dbReference type="ARBA" id="ARBA00005369"/>
    </source>
</evidence>
<comment type="similarity">
    <text evidence="2 9">Belongs to the methyltransferase superfamily. L-isoaspartyl/D-aspartyl protein methyltransferase family.</text>
</comment>
<dbReference type="Proteomes" id="UP000590564">
    <property type="component" value="Unassembled WGS sequence"/>
</dbReference>
<dbReference type="GO" id="GO:0004719">
    <property type="term" value="F:protein-L-isoaspartate (D-aspartate) O-methyltransferase activity"/>
    <property type="evidence" value="ECO:0007669"/>
    <property type="project" value="UniProtKB-UniRule"/>
</dbReference>
<protein>
    <recommendedName>
        <fullName evidence="9">Protein-L-isoaspartate O-methyltransferase</fullName>
        <ecNumber evidence="9">2.1.1.77</ecNumber>
    </recommendedName>
    <alternativeName>
        <fullName evidence="9">L-isoaspartyl protein carboxyl methyltransferase</fullName>
    </alternativeName>
    <alternativeName>
        <fullName evidence="9">Protein L-isoaspartyl methyltransferase</fullName>
    </alternativeName>
    <alternativeName>
        <fullName evidence="9">Protein-beta-aspartate methyltransferase</fullName>
        <shortName evidence="9">PIMT</shortName>
    </alternativeName>
</protein>
<dbReference type="NCBIfam" id="NF010549">
    <property type="entry name" value="PRK13942.1"/>
    <property type="match status" value="1"/>
</dbReference>
<organism evidence="10 13">
    <name type="scientific">Methanococcus maripaludis</name>
    <name type="common">Methanococcus deltae</name>
    <dbReference type="NCBI Taxonomy" id="39152"/>
    <lineage>
        <taxon>Archaea</taxon>
        <taxon>Methanobacteriati</taxon>
        <taxon>Methanobacteriota</taxon>
        <taxon>Methanomada group</taxon>
        <taxon>Methanococci</taxon>
        <taxon>Methanococcales</taxon>
        <taxon>Methanococcaceae</taxon>
        <taxon>Methanococcus</taxon>
    </lineage>
</organism>
<dbReference type="EC" id="2.1.1.77" evidence="9"/>
<reference evidence="13" key="1">
    <citation type="journal article" date="2018" name="Genome Announc.">
        <title>Complete Genome Sequence of the Methanococcus maripaludis Type Strain JJ (DSM 2067), a Model for Selenoprotein Synthesis in Archaea.</title>
        <authorList>
            <person name="Poehlein A."/>
            <person name="Heym D."/>
            <person name="Quitzke V."/>
            <person name="Fersch J."/>
            <person name="Daniel R."/>
            <person name="Rother M."/>
        </authorList>
    </citation>
    <scope>NUCLEOTIDE SEQUENCE [LARGE SCALE GENOMIC DNA]</scope>
    <source>
        <strain evidence="13">DSM 2067</strain>
    </source>
</reference>
<dbReference type="Pfam" id="PF01135">
    <property type="entry name" value="PCMT"/>
    <property type="match status" value="1"/>
</dbReference>
<reference evidence="11 14" key="3">
    <citation type="submission" date="2020-07" db="EMBL/GenBank/DDBJ databases">
        <title>Genomic Encyclopedia of Type Strains, Phase IV (KMG-V): Genome sequencing to study the core and pangenomes of soil and plant-associated prokaryotes.</title>
        <authorList>
            <person name="Whitman W."/>
        </authorList>
    </citation>
    <scope>NUCLEOTIDE SEQUENCE [LARGE SCALE GENOMIC DNA]</scope>
    <source>
        <strain evidence="11 14">C13</strain>
        <strain evidence="12 15">D1</strain>
    </source>
</reference>
<dbReference type="NCBIfam" id="TIGR00080">
    <property type="entry name" value="pimt"/>
    <property type="match status" value="1"/>
</dbReference>
<dbReference type="EMBL" id="CP026606">
    <property type="protein sequence ID" value="AVB76392.1"/>
    <property type="molecule type" value="Genomic_DNA"/>
</dbReference>
<dbReference type="PROSITE" id="PS01279">
    <property type="entry name" value="PCMT"/>
    <property type="match status" value="1"/>
</dbReference>
<dbReference type="EMBL" id="JACDUO010000003">
    <property type="protein sequence ID" value="MBA2864798.1"/>
    <property type="molecule type" value="Genomic_DNA"/>
</dbReference>
<dbReference type="GO" id="GO:0032259">
    <property type="term" value="P:methylation"/>
    <property type="evidence" value="ECO:0007669"/>
    <property type="project" value="UniProtKB-KW"/>
</dbReference>
<dbReference type="FunFam" id="3.40.50.150:FF:000010">
    <property type="entry name" value="Protein-L-isoaspartate O-methyltransferase"/>
    <property type="match status" value="1"/>
</dbReference>
<evidence type="ECO:0000256" key="5">
    <source>
        <dbReference type="ARBA" id="ARBA00022679"/>
    </source>
</evidence>
<dbReference type="SUPFAM" id="SSF53335">
    <property type="entry name" value="S-adenosyl-L-methionine-dependent methyltransferases"/>
    <property type="match status" value="1"/>
</dbReference>
<sequence>MPLNEIVSVIENLISKGYIKKQSVIDALLSVPRHKFISKSMESYAYVDSPLGIGYGQTISAIHMVGIMCEELDLDEGQNVLEVGTGSGYHAAVVSEIVGESGKVTTIERIPELFENSKKIISELGYNNVEVVFGDGTKGYLENAPYDRIYVTASGPDVPKALIEQLHDGGILIAPVGAHFQTLMRYTKINGSISEEKLLEVAFVPLIGENGF</sequence>
<evidence type="ECO:0000256" key="1">
    <source>
        <dbReference type="ARBA" id="ARBA00004496"/>
    </source>
</evidence>
<dbReference type="Proteomes" id="UP000567099">
    <property type="component" value="Unassembled WGS sequence"/>
</dbReference>
<keyword evidence="6 9" id="KW-0949">S-adenosyl-L-methionine</keyword>
<evidence type="ECO:0000256" key="8">
    <source>
        <dbReference type="ARBA" id="ARBA00029295"/>
    </source>
</evidence>
<evidence type="ECO:0000313" key="11">
    <source>
        <dbReference type="EMBL" id="MBA2864798.1"/>
    </source>
</evidence>
<proteinExistence type="inferred from homology"/>
<dbReference type="Proteomes" id="UP000239462">
    <property type="component" value="Chromosome"/>
</dbReference>
<dbReference type="CDD" id="cd02440">
    <property type="entry name" value="AdoMet_MTases"/>
    <property type="match status" value="1"/>
</dbReference>
<comment type="subcellular location">
    <subcellularLocation>
        <location evidence="1 9">Cytoplasm</location>
    </subcellularLocation>
</comment>
<evidence type="ECO:0000313" key="12">
    <source>
        <dbReference type="EMBL" id="MBB6497663.1"/>
    </source>
</evidence>
<evidence type="ECO:0000313" key="14">
    <source>
        <dbReference type="Proteomes" id="UP000567099"/>
    </source>
</evidence>
<dbReference type="GeneID" id="36102078"/>
<accession>A0A2L1CAJ5</accession>
<comment type="function">
    <text evidence="7 9">Catalyzes the methyl esterification of L-isoaspartyl residues in peptides and proteins that result from spontaneous decomposition of normal L-aspartyl and L-asparaginyl residues. It plays a role in the repair and/or degradation of damaged proteins.</text>
</comment>
<dbReference type="NCBIfam" id="NF001453">
    <property type="entry name" value="PRK00312.1"/>
    <property type="match status" value="1"/>
</dbReference>
<dbReference type="Gene3D" id="3.40.50.150">
    <property type="entry name" value="Vaccinia Virus protein VP39"/>
    <property type="match status" value="1"/>
</dbReference>
<evidence type="ECO:0000256" key="6">
    <source>
        <dbReference type="ARBA" id="ARBA00022691"/>
    </source>
</evidence>
<dbReference type="RefSeq" id="WP_104837926.1">
    <property type="nucleotide sequence ID" value="NZ_CP026606.1"/>
</dbReference>
<keyword evidence="5 9" id="KW-0808">Transferase</keyword>
<dbReference type="PANTHER" id="PTHR11579:SF0">
    <property type="entry name" value="PROTEIN-L-ISOASPARTATE(D-ASPARTATE) O-METHYLTRANSFERASE"/>
    <property type="match status" value="1"/>
</dbReference>
<keyword evidence="3 9" id="KW-0963">Cytoplasm</keyword>
<dbReference type="AlphaFoldDB" id="A0A2L1CAJ5"/>
<evidence type="ECO:0000256" key="3">
    <source>
        <dbReference type="ARBA" id="ARBA00022490"/>
    </source>
</evidence>
<evidence type="ECO:0000256" key="9">
    <source>
        <dbReference type="HAMAP-Rule" id="MF_00090"/>
    </source>
</evidence>
<dbReference type="GO" id="GO:0005737">
    <property type="term" value="C:cytoplasm"/>
    <property type="evidence" value="ECO:0007669"/>
    <property type="project" value="UniProtKB-SubCell"/>
</dbReference>
<comment type="catalytic activity">
    <reaction evidence="8 9">
        <text>[protein]-L-isoaspartate + S-adenosyl-L-methionine = [protein]-L-isoaspartate alpha-methyl ester + S-adenosyl-L-homocysteine</text>
        <dbReference type="Rhea" id="RHEA:12705"/>
        <dbReference type="Rhea" id="RHEA-COMP:12143"/>
        <dbReference type="Rhea" id="RHEA-COMP:12144"/>
        <dbReference type="ChEBI" id="CHEBI:57856"/>
        <dbReference type="ChEBI" id="CHEBI:59789"/>
        <dbReference type="ChEBI" id="CHEBI:90596"/>
        <dbReference type="ChEBI" id="CHEBI:90598"/>
        <dbReference type="EC" id="2.1.1.77"/>
    </reaction>
</comment>
<dbReference type="EMBL" id="JACHED010000004">
    <property type="protein sequence ID" value="MBB6497663.1"/>
    <property type="molecule type" value="Genomic_DNA"/>
</dbReference>